<dbReference type="InterPro" id="IPR013216">
    <property type="entry name" value="Methyltransf_11"/>
</dbReference>
<dbReference type="RefSeq" id="WP_064029110.1">
    <property type="nucleotide sequence ID" value="NZ_CP023669.1"/>
</dbReference>
<evidence type="ECO:0000313" key="1">
    <source>
        <dbReference type="EMBL" id="OAI23127.1"/>
    </source>
</evidence>
<dbReference type="GO" id="GO:0008757">
    <property type="term" value="F:S-adenosylmethionine-dependent methyltransferase activity"/>
    <property type="evidence" value="ECO:0007669"/>
    <property type="project" value="InterPro"/>
</dbReference>
<reference evidence="1 2" key="1">
    <citation type="submission" date="2016-03" db="EMBL/GenBank/DDBJ databases">
        <authorList>
            <person name="Heylen K."/>
            <person name="De Vos P."/>
            <person name="Vekeman B."/>
        </authorList>
    </citation>
    <scope>NUCLEOTIDE SEQUENCE [LARGE SCALE GENOMIC DNA]</scope>
    <source>
        <strain evidence="1 2">R-49807</strain>
    </source>
</reference>
<organism evidence="1 2">
    <name type="scientific">Methylomonas koyamae</name>
    <dbReference type="NCBI Taxonomy" id="702114"/>
    <lineage>
        <taxon>Bacteria</taxon>
        <taxon>Pseudomonadati</taxon>
        <taxon>Pseudomonadota</taxon>
        <taxon>Gammaproteobacteria</taxon>
        <taxon>Methylococcales</taxon>
        <taxon>Methylococcaceae</taxon>
        <taxon>Methylomonas</taxon>
    </lineage>
</organism>
<sequence length="278" mass="32480">MIKKAVAILYKKEPSELIKFIFFYIIRRNPHQAKSFSHLKYFLKEKIGFEIGGPSAVFMKNGIFPVYQIADRIDNCNFRSKTIWEGNIKDGQTFFFNLKKAPGRQFFSEATDLDVIESDSYDFILSSHVLEHCANPILALSEWTRLLKENGLLIIFLPRKDHTFDHRRPITTMEHLISDFITNIREDDLTHMPEILALHDLELDHAAGDFDSFKSRSLQNFENRCFHHHVFDTELIAKLVDYMHLQIIALEIIPPIHLLIVAKKISKELIDNSIYTFK</sequence>
<dbReference type="Proteomes" id="UP000077734">
    <property type="component" value="Unassembled WGS sequence"/>
</dbReference>
<dbReference type="AlphaFoldDB" id="A0A291IID1"/>
<keyword evidence="2" id="KW-1185">Reference proteome</keyword>
<dbReference type="KEGG" id="mko:MKLM6_1826"/>
<dbReference type="Pfam" id="PF08241">
    <property type="entry name" value="Methyltransf_11"/>
    <property type="match status" value="1"/>
</dbReference>
<proteinExistence type="predicted"/>
<gene>
    <name evidence="1" type="ORF">A1356_17935</name>
</gene>
<name>A0A291IID1_9GAMM</name>
<accession>A0A291IID1</accession>
<dbReference type="Gene3D" id="3.40.50.150">
    <property type="entry name" value="Vaccinia Virus protein VP39"/>
    <property type="match status" value="1"/>
</dbReference>
<comment type="caution">
    <text evidence="1">The sequence shown here is derived from an EMBL/GenBank/DDBJ whole genome shotgun (WGS) entry which is preliminary data.</text>
</comment>
<dbReference type="InterPro" id="IPR029063">
    <property type="entry name" value="SAM-dependent_MTases_sf"/>
</dbReference>
<protein>
    <submittedName>
        <fullName evidence="1">Uncharacterized protein</fullName>
    </submittedName>
</protein>
<dbReference type="SUPFAM" id="SSF53335">
    <property type="entry name" value="S-adenosyl-L-methionine-dependent methyltransferases"/>
    <property type="match status" value="1"/>
</dbReference>
<evidence type="ECO:0000313" key="2">
    <source>
        <dbReference type="Proteomes" id="UP000077734"/>
    </source>
</evidence>
<dbReference type="EMBL" id="LUUL01000108">
    <property type="protein sequence ID" value="OAI23127.1"/>
    <property type="molecule type" value="Genomic_DNA"/>
</dbReference>